<proteinExistence type="predicted"/>
<comment type="caution">
    <text evidence="1">The sequence shown here is derived from an EMBL/GenBank/DDBJ whole genome shotgun (WGS) entry which is preliminary data.</text>
</comment>
<sequence>MKEIIRLLSSILDALQKPKKKKIFLTVGEAVQEMGTSREVIYKMMTYPDFPMNYVNSKRLVRIQEVPEWLQKHNREDFGK</sequence>
<reference evidence="1 2" key="1">
    <citation type="submission" date="2019-01" db="EMBL/GenBank/DDBJ databases">
        <title>Fusobacterium necrophorum Isolated From the Uterus of Dairy Cows.</title>
        <authorList>
            <person name="Francis A.M."/>
        </authorList>
    </citation>
    <scope>NUCLEOTIDE SEQUENCE [LARGE SCALE GENOMIC DNA]</scope>
    <source>
        <strain evidence="1 2">KG35</strain>
    </source>
</reference>
<accession>A0A4Q2KYZ3</accession>
<dbReference type="RefSeq" id="WP_129491067.1">
    <property type="nucleotide sequence ID" value="NZ_CP084066.1"/>
</dbReference>
<evidence type="ECO:0000313" key="2">
    <source>
        <dbReference type="Proteomes" id="UP000289216"/>
    </source>
</evidence>
<evidence type="ECO:0008006" key="3">
    <source>
        <dbReference type="Google" id="ProtNLM"/>
    </source>
</evidence>
<dbReference type="AlphaFoldDB" id="A0A4Q2KYZ3"/>
<dbReference type="EMBL" id="SBAP01000012">
    <property type="protein sequence ID" value="RXZ69820.1"/>
    <property type="molecule type" value="Genomic_DNA"/>
</dbReference>
<dbReference type="Proteomes" id="UP000289216">
    <property type="component" value="Unassembled WGS sequence"/>
</dbReference>
<name>A0A4Q2KYZ3_9FUSO</name>
<evidence type="ECO:0000313" key="1">
    <source>
        <dbReference type="EMBL" id="RXZ69820.1"/>
    </source>
</evidence>
<organism evidence="1 2">
    <name type="scientific">Fusobacterium necrophorum</name>
    <dbReference type="NCBI Taxonomy" id="859"/>
    <lineage>
        <taxon>Bacteria</taxon>
        <taxon>Fusobacteriati</taxon>
        <taxon>Fusobacteriota</taxon>
        <taxon>Fusobacteriia</taxon>
        <taxon>Fusobacteriales</taxon>
        <taxon>Fusobacteriaceae</taxon>
        <taxon>Fusobacterium</taxon>
    </lineage>
</organism>
<gene>
    <name evidence="1" type="ORF">EPT53_05895</name>
</gene>
<protein>
    <recommendedName>
        <fullName evidence="3">DNA-binding protein</fullName>
    </recommendedName>
</protein>